<dbReference type="Pfam" id="PF00237">
    <property type="entry name" value="Ribosomal_L22"/>
    <property type="match status" value="1"/>
</dbReference>
<keyword evidence="4 7" id="KW-0689">Ribosomal protein</keyword>
<gene>
    <name evidence="7" type="primary">rplV</name>
    <name evidence="12" type="ORF">EDE15_3636</name>
</gene>
<comment type="similarity">
    <text evidence="1 7 8">Belongs to the universal ribosomal protein uL22 family.</text>
</comment>
<evidence type="ECO:0000256" key="9">
    <source>
        <dbReference type="RuleBase" id="RU004006"/>
    </source>
</evidence>
<evidence type="ECO:0000256" key="2">
    <source>
        <dbReference type="ARBA" id="ARBA00022730"/>
    </source>
</evidence>
<evidence type="ECO:0000256" key="5">
    <source>
        <dbReference type="ARBA" id="ARBA00023274"/>
    </source>
</evidence>
<evidence type="ECO:0000256" key="8">
    <source>
        <dbReference type="RuleBase" id="RU004005"/>
    </source>
</evidence>
<dbReference type="GO" id="GO:0003735">
    <property type="term" value="F:structural constituent of ribosome"/>
    <property type="evidence" value="ECO:0007669"/>
    <property type="project" value="InterPro"/>
</dbReference>
<dbReference type="CDD" id="cd00336">
    <property type="entry name" value="Ribosomal_L22"/>
    <property type="match status" value="1"/>
</dbReference>
<dbReference type="SUPFAM" id="SSF54843">
    <property type="entry name" value="Ribosomal protein L22"/>
    <property type="match status" value="1"/>
</dbReference>
<evidence type="ECO:0000256" key="11">
    <source>
        <dbReference type="SAM" id="MobiDB-lite"/>
    </source>
</evidence>
<dbReference type="AlphaFoldDB" id="A0A3R9NZ12"/>
<dbReference type="Gene3D" id="3.90.470.10">
    <property type="entry name" value="Ribosomal protein L22/L17"/>
    <property type="match status" value="1"/>
</dbReference>
<dbReference type="InterPro" id="IPR005727">
    <property type="entry name" value="Ribosomal_uL22_bac/chlpt-type"/>
</dbReference>
<keyword evidence="3 7" id="KW-0694">RNA-binding</keyword>
<feature type="compositionally biased region" description="Basic residues" evidence="11">
    <location>
        <begin position="144"/>
        <end position="175"/>
    </location>
</feature>
<comment type="subunit">
    <text evidence="7 9">Part of the 50S ribosomal subunit.</text>
</comment>
<dbReference type="PANTHER" id="PTHR13501">
    <property type="entry name" value="CHLOROPLAST 50S RIBOSOMAL PROTEIN L22-RELATED"/>
    <property type="match status" value="1"/>
</dbReference>
<sequence length="175" mass="19196">MAKVAAEKIKEFRAEAKFQRTSPQKAKLVLDLIKGLRVEQAINTVHFSTKRIAPVVEKVLRSAIQNANYVSQEQGLDVDVDNLYVKTAVANEGPRMKRIRPAPMGRAFRYQRRLAHIIVTVAEKKPATSARAVVEETPAPAAKKTTKKAATKTAAKKPAVKRAAAKKTATKKAAK</sequence>
<keyword evidence="2 7" id="KW-0699">rRNA-binding</keyword>
<evidence type="ECO:0000256" key="4">
    <source>
        <dbReference type="ARBA" id="ARBA00022980"/>
    </source>
</evidence>
<dbReference type="PANTHER" id="PTHR13501:SF8">
    <property type="entry name" value="LARGE RIBOSOMAL SUBUNIT PROTEIN UL22M"/>
    <property type="match status" value="1"/>
</dbReference>
<evidence type="ECO:0000256" key="10">
    <source>
        <dbReference type="RuleBase" id="RU004008"/>
    </source>
</evidence>
<dbReference type="OrthoDB" id="9805969at2"/>
<evidence type="ECO:0000256" key="7">
    <source>
        <dbReference type="HAMAP-Rule" id="MF_01331"/>
    </source>
</evidence>
<keyword evidence="13" id="KW-1185">Reference proteome</keyword>
<feature type="region of interest" description="Disordered" evidence="11">
    <location>
        <begin position="131"/>
        <end position="175"/>
    </location>
</feature>
<dbReference type="EMBL" id="RSDW01000001">
    <property type="protein sequence ID" value="RSL18080.1"/>
    <property type="molecule type" value="Genomic_DNA"/>
</dbReference>
<organism evidence="12 13">
    <name type="scientific">Edaphobacter aggregans</name>
    <dbReference type="NCBI Taxonomy" id="570835"/>
    <lineage>
        <taxon>Bacteria</taxon>
        <taxon>Pseudomonadati</taxon>
        <taxon>Acidobacteriota</taxon>
        <taxon>Terriglobia</taxon>
        <taxon>Terriglobales</taxon>
        <taxon>Acidobacteriaceae</taxon>
        <taxon>Edaphobacter</taxon>
    </lineage>
</organism>
<accession>A0A3R9NZ12</accession>
<dbReference type="NCBIfam" id="TIGR01044">
    <property type="entry name" value="rplV_bact"/>
    <property type="match status" value="1"/>
</dbReference>
<name>A0A3R9NZ12_9BACT</name>
<dbReference type="Proteomes" id="UP000269669">
    <property type="component" value="Unassembled WGS sequence"/>
</dbReference>
<protein>
    <recommendedName>
        <fullName evidence="6 7">Large ribosomal subunit protein uL22</fullName>
    </recommendedName>
</protein>
<dbReference type="InterPro" id="IPR047867">
    <property type="entry name" value="Ribosomal_uL22_bac/org-type"/>
</dbReference>
<dbReference type="GO" id="GO:0022625">
    <property type="term" value="C:cytosolic large ribosomal subunit"/>
    <property type="evidence" value="ECO:0007669"/>
    <property type="project" value="TreeGrafter"/>
</dbReference>
<proteinExistence type="inferred from homology"/>
<comment type="function">
    <text evidence="7 10">This protein binds specifically to 23S rRNA; its binding is stimulated by other ribosomal proteins, e.g., L4, L17, and L20. It is important during the early stages of 50S assembly. It makes multiple contacts with different domains of the 23S rRNA in the assembled 50S subunit and ribosome.</text>
</comment>
<evidence type="ECO:0000256" key="1">
    <source>
        <dbReference type="ARBA" id="ARBA00009451"/>
    </source>
</evidence>
<evidence type="ECO:0000256" key="6">
    <source>
        <dbReference type="ARBA" id="ARBA00035207"/>
    </source>
</evidence>
<dbReference type="HAMAP" id="MF_01331_B">
    <property type="entry name" value="Ribosomal_uL22_B"/>
    <property type="match status" value="1"/>
</dbReference>
<keyword evidence="5 7" id="KW-0687">Ribonucleoprotein</keyword>
<comment type="caution">
    <text evidence="12">The sequence shown here is derived from an EMBL/GenBank/DDBJ whole genome shotgun (WGS) entry which is preliminary data.</text>
</comment>
<reference evidence="12 13" key="1">
    <citation type="submission" date="2018-12" db="EMBL/GenBank/DDBJ databases">
        <title>Sequencing of bacterial isolates from soil warming experiment in Harvard Forest, Massachusetts, USA.</title>
        <authorList>
            <person name="Deangelis K."/>
        </authorList>
    </citation>
    <scope>NUCLEOTIDE SEQUENCE [LARGE SCALE GENOMIC DNA]</scope>
    <source>
        <strain evidence="12 13">EB153</strain>
    </source>
</reference>
<dbReference type="InterPro" id="IPR001063">
    <property type="entry name" value="Ribosomal_uL22"/>
</dbReference>
<evidence type="ECO:0000313" key="12">
    <source>
        <dbReference type="EMBL" id="RSL18080.1"/>
    </source>
</evidence>
<evidence type="ECO:0000313" key="13">
    <source>
        <dbReference type="Proteomes" id="UP000269669"/>
    </source>
</evidence>
<dbReference type="GO" id="GO:0019843">
    <property type="term" value="F:rRNA binding"/>
    <property type="evidence" value="ECO:0007669"/>
    <property type="project" value="UniProtKB-UniRule"/>
</dbReference>
<dbReference type="GO" id="GO:0006412">
    <property type="term" value="P:translation"/>
    <property type="evidence" value="ECO:0007669"/>
    <property type="project" value="UniProtKB-UniRule"/>
</dbReference>
<dbReference type="RefSeq" id="WP_125486487.1">
    <property type="nucleotide sequence ID" value="NZ_RSDW01000001.1"/>
</dbReference>
<comment type="function">
    <text evidence="7">The globular domain of the protein is located near the polypeptide exit tunnel on the outside of the subunit, while an extended beta-hairpin is found that lines the wall of the exit tunnel in the center of the 70S ribosome.</text>
</comment>
<evidence type="ECO:0000256" key="3">
    <source>
        <dbReference type="ARBA" id="ARBA00022884"/>
    </source>
</evidence>
<dbReference type="InterPro" id="IPR036394">
    <property type="entry name" value="Ribosomal_uL22_sf"/>
</dbReference>